<dbReference type="Gene3D" id="3.20.20.10">
    <property type="entry name" value="Alanine racemase"/>
    <property type="match status" value="1"/>
</dbReference>
<reference evidence="6 7" key="1">
    <citation type="submission" date="2015-07" db="EMBL/GenBank/DDBJ databases">
        <authorList>
            <person name="Noorani M."/>
        </authorList>
    </citation>
    <scope>NUCLEOTIDE SEQUENCE [LARGE SCALE GENOMIC DNA]</scope>
    <source>
        <strain evidence="7">ATCC 25104 / DSM 625 / JCM 10724 / NBRC 103206 / NCIMB 11243 / YT-1</strain>
    </source>
</reference>
<dbReference type="PANTHER" id="PTHR10146:SF14">
    <property type="entry name" value="PYRIDOXAL PHOSPHATE HOMEOSTASIS PROTEIN"/>
    <property type="match status" value="1"/>
</dbReference>
<gene>
    <name evidence="6" type="ORF">BVI061214_01494</name>
</gene>
<dbReference type="InterPro" id="IPR001608">
    <property type="entry name" value="Ala_racemase_N"/>
</dbReference>
<dbReference type="EMBL" id="LHCI01000106">
    <property type="protein sequence ID" value="KOX90304.1"/>
    <property type="molecule type" value="Genomic_DNA"/>
</dbReference>
<dbReference type="PANTHER" id="PTHR10146">
    <property type="entry name" value="PROLINE SYNTHETASE CO-TRANSCRIBED BACTERIAL HOMOLOG PROTEIN"/>
    <property type="match status" value="1"/>
</dbReference>
<evidence type="ECO:0000256" key="2">
    <source>
        <dbReference type="HAMAP-Rule" id="MF_02087"/>
    </source>
</evidence>
<evidence type="ECO:0000256" key="1">
    <source>
        <dbReference type="ARBA" id="ARBA00022898"/>
    </source>
</evidence>
<dbReference type="PATRIC" id="fig|271.14.peg.1570"/>
<dbReference type="Proteomes" id="UP000037685">
    <property type="component" value="Unassembled WGS sequence"/>
</dbReference>
<name>A0A0N0BLZ6_THEAQ</name>
<dbReference type="AlphaFoldDB" id="A0A0N0BLZ6"/>
<sequence length="211" mass="23845">MSLPEVLERIALACRRAGRDPKEVRLVAVTKGRTVEEIRERVLRYGAFPLGESRVQEALKKMELLQAEWHLVGPLQRNKAKFAPRFHLIHSLDSLRLAEALEGVGAKAGMRLRVLVEVNLGREPQKHGFLEEELPEALARVREMPHLEVLGLMTVPPMGPEGVVRPIFRRLSLLADRFGLPERSMGMSQDYEWAVEEGATMVRVGRALFVD</sequence>
<dbReference type="NCBIfam" id="TIGR00044">
    <property type="entry name" value="YggS family pyridoxal phosphate-dependent enzyme"/>
    <property type="match status" value="1"/>
</dbReference>
<evidence type="ECO:0000313" key="6">
    <source>
        <dbReference type="EMBL" id="KOX90304.1"/>
    </source>
</evidence>
<dbReference type="GO" id="GO:0030170">
    <property type="term" value="F:pyridoxal phosphate binding"/>
    <property type="evidence" value="ECO:0007669"/>
    <property type="project" value="UniProtKB-UniRule"/>
</dbReference>
<comment type="function">
    <text evidence="2">Pyridoxal 5'-phosphate (PLP)-binding protein, which is involved in PLP homeostasis.</text>
</comment>
<keyword evidence="1 2" id="KW-0663">Pyridoxal phosphate</keyword>
<dbReference type="CDD" id="cd00635">
    <property type="entry name" value="PLPDE_III_YBL036c_like"/>
    <property type="match status" value="1"/>
</dbReference>
<feature type="modified residue" description="N6-(pyridoxal phosphate)lysine" evidence="2 3">
    <location>
        <position position="31"/>
    </location>
</feature>
<evidence type="ECO:0000259" key="5">
    <source>
        <dbReference type="Pfam" id="PF01168"/>
    </source>
</evidence>
<dbReference type="PIRSF" id="PIRSF004848">
    <property type="entry name" value="YBL036c_PLPDEIII"/>
    <property type="match status" value="1"/>
</dbReference>
<dbReference type="InterPro" id="IPR029066">
    <property type="entry name" value="PLP-binding_barrel"/>
</dbReference>
<accession>A0A0N0BLZ6</accession>
<dbReference type="InterPro" id="IPR011078">
    <property type="entry name" value="PyrdxlP_homeostasis"/>
</dbReference>
<evidence type="ECO:0000313" key="7">
    <source>
        <dbReference type="Proteomes" id="UP000037685"/>
    </source>
</evidence>
<evidence type="ECO:0000256" key="3">
    <source>
        <dbReference type="PIRSR" id="PIRSR004848-1"/>
    </source>
</evidence>
<evidence type="ECO:0000256" key="4">
    <source>
        <dbReference type="RuleBase" id="RU004514"/>
    </source>
</evidence>
<dbReference type="HAMAP" id="MF_02087">
    <property type="entry name" value="PLP_homeostasis"/>
    <property type="match status" value="1"/>
</dbReference>
<dbReference type="RefSeq" id="WP_053767891.1">
    <property type="nucleotide sequence ID" value="NZ_LHCI01000106.1"/>
</dbReference>
<dbReference type="SUPFAM" id="SSF51419">
    <property type="entry name" value="PLP-binding barrel"/>
    <property type="match status" value="1"/>
</dbReference>
<comment type="similarity">
    <text evidence="2 4">Belongs to the pyridoxal phosphate-binding protein YggS/PROSC family.</text>
</comment>
<feature type="domain" description="Alanine racemase N-terminal" evidence="5">
    <location>
        <begin position="23"/>
        <end position="209"/>
    </location>
</feature>
<comment type="cofactor">
    <cofactor evidence="3">
        <name>pyridoxal 5'-phosphate</name>
        <dbReference type="ChEBI" id="CHEBI:597326"/>
    </cofactor>
</comment>
<protein>
    <recommendedName>
        <fullName evidence="2">Pyridoxal phosphate homeostasis protein</fullName>
        <shortName evidence="2">PLP homeostasis protein</shortName>
    </recommendedName>
</protein>
<proteinExistence type="inferred from homology"/>
<dbReference type="Pfam" id="PF01168">
    <property type="entry name" value="Ala_racemase_N"/>
    <property type="match status" value="1"/>
</dbReference>
<organism evidence="6 7">
    <name type="scientific">Thermus aquaticus</name>
    <dbReference type="NCBI Taxonomy" id="271"/>
    <lineage>
        <taxon>Bacteria</taxon>
        <taxon>Thermotogati</taxon>
        <taxon>Deinococcota</taxon>
        <taxon>Deinococci</taxon>
        <taxon>Thermales</taxon>
        <taxon>Thermaceae</taxon>
        <taxon>Thermus</taxon>
    </lineage>
</organism>
<comment type="caution">
    <text evidence="6">The sequence shown here is derived from an EMBL/GenBank/DDBJ whole genome shotgun (WGS) entry which is preliminary data.</text>
</comment>